<evidence type="ECO:0000313" key="3">
    <source>
        <dbReference type="Proteomes" id="UP001589854"/>
    </source>
</evidence>
<keyword evidence="3" id="KW-1185">Reference proteome</keyword>
<dbReference type="PANTHER" id="PTHR41700:SF1">
    <property type="entry name" value="N-ACETYLTRANSFERASE DOMAIN-CONTAINING PROTEIN"/>
    <property type="match status" value="1"/>
</dbReference>
<dbReference type="EC" id="2.3.1.-" evidence="2"/>
<keyword evidence="2" id="KW-0012">Acyltransferase</keyword>
<evidence type="ECO:0000259" key="1">
    <source>
        <dbReference type="PROSITE" id="PS51186"/>
    </source>
</evidence>
<dbReference type="PANTHER" id="PTHR41700">
    <property type="entry name" value="GCN5-RELATED N-ACETYLTRANSFERASE"/>
    <property type="match status" value="1"/>
</dbReference>
<comment type="caution">
    <text evidence="2">The sequence shown here is derived from an EMBL/GenBank/DDBJ whole genome shotgun (WGS) entry which is preliminary data.</text>
</comment>
<dbReference type="Proteomes" id="UP001589854">
    <property type="component" value="Unassembled WGS sequence"/>
</dbReference>
<gene>
    <name evidence="2" type="ORF">ACFFIX_14235</name>
</gene>
<name>A0ABV6GG03_9BACI</name>
<proteinExistence type="predicted"/>
<dbReference type="RefSeq" id="WP_378935062.1">
    <property type="nucleotide sequence ID" value="NZ_JBHLVO010000011.1"/>
</dbReference>
<feature type="domain" description="N-acetyltransferase" evidence="1">
    <location>
        <begin position="9"/>
        <end position="153"/>
    </location>
</feature>
<reference evidence="2 3" key="1">
    <citation type="submission" date="2024-09" db="EMBL/GenBank/DDBJ databases">
        <authorList>
            <person name="Sun Q."/>
            <person name="Mori K."/>
        </authorList>
    </citation>
    <scope>NUCLEOTIDE SEQUENCE [LARGE SCALE GENOMIC DNA]</scope>
    <source>
        <strain evidence="2 3">CCM 7228</strain>
    </source>
</reference>
<dbReference type="InterPro" id="IPR000182">
    <property type="entry name" value="GNAT_dom"/>
</dbReference>
<dbReference type="EMBL" id="JBHLVO010000011">
    <property type="protein sequence ID" value="MFC0272591.1"/>
    <property type="molecule type" value="Genomic_DNA"/>
</dbReference>
<dbReference type="Gene3D" id="3.40.630.30">
    <property type="match status" value="1"/>
</dbReference>
<sequence length="269" mass="30951">MIQKVLSSILIRNLQTVEELESVRNLEAIIWSMEDSVPLNQTIAAVKNGGFVLGAFLNGELIGFQYSFPGFDGKKIYLCSHSLGISPDYRKFGIGEKLKIAQKETALQKGYDLITWTFDPLETVNAHLNFHKLRGTSTTYMENAYGEMADNLNAGIPTDRLLVEWWINHSTKSENIFSVSDRYLTIKTSTQQNDLIPEQTDLTLENHRLFVPVPSNFQELKTDNFLLAVMWREKSRQVFTHYLNHGWVVTDLIRDNEIPNQYLYLLEKK</sequence>
<dbReference type="InterPro" id="IPR038764">
    <property type="entry name" value="GNAT_N_AcTrfase_prd"/>
</dbReference>
<dbReference type="CDD" id="cd04301">
    <property type="entry name" value="NAT_SF"/>
    <property type="match status" value="1"/>
</dbReference>
<accession>A0ABV6GG03</accession>
<evidence type="ECO:0000313" key="2">
    <source>
        <dbReference type="EMBL" id="MFC0272591.1"/>
    </source>
</evidence>
<dbReference type="PROSITE" id="PS51186">
    <property type="entry name" value="GNAT"/>
    <property type="match status" value="1"/>
</dbReference>
<organism evidence="2 3">
    <name type="scientific">Metabacillus herbersteinensis</name>
    <dbReference type="NCBI Taxonomy" id="283816"/>
    <lineage>
        <taxon>Bacteria</taxon>
        <taxon>Bacillati</taxon>
        <taxon>Bacillota</taxon>
        <taxon>Bacilli</taxon>
        <taxon>Bacillales</taxon>
        <taxon>Bacillaceae</taxon>
        <taxon>Metabacillus</taxon>
    </lineage>
</organism>
<protein>
    <submittedName>
        <fullName evidence="2">GNAT family N-acetyltransferase</fullName>
        <ecNumber evidence="2">2.3.1.-</ecNumber>
    </submittedName>
</protein>
<dbReference type="InterPro" id="IPR016181">
    <property type="entry name" value="Acyl_CoA_acyltransferase"/>
</dbReference>
<keyword evidence="2" id="KW-0808">Transferase</keyword>
<dbReference type="SUPFAM" id="SSF55729">
    <property type="entry name" value="Acyl-CoA N-acyltransferases (Nat)"/>
    <property type="match status" value="1"/>
</dbReference>
<dbReference type="GO" id="GO:0016746">
    <property type="term" value="F:acyltransferase activity"/>
    <property type="evidence" value="ECO:0007669"/>
    <property type="project" value="UniProtKB-KW"/>
</dbReference>
<dbReference type="Pfam" id="PF00583">
    <property type="entry name" value="Acetyltransf_1"/>
    <property type="match status" value="1"/>
</dbReference>